<reference evidence="1" key="1">
    <citation type="submission" date="2006-10" db="EMBL/GenBank/DDBJ databases">
        <authorList>
            <person name="Amadeo P."/>
            <person name="Zhao Q."/>
            <person name="Wortman J."/>
            <person name="Fraser-Liggett C."/>
            <person name="Carlton J."/>
        </authorList>
    </citation>
    <scope>NUCLEOTIDE SEQUENCE</scope>
    <source>
        <strain evidence="1">G3</strain>
    </source>
</reference>
<sequence length="210" mass="24623">METPRRPSTAIENHDKLSFRTKLSCSLDGFSATTSRKKNLFVYSKANIEQSPYKESPAFLSLYKGKPQNLPKPVQKLMPTTNNVRVPNSTIQSPVVVVSPKEMPEQVDYLTRSKHDQEFEKMKEKEMTKKYSNVQRNSPYKEKMSSLRKSAIVSTRNLLRNRDIRDYQDRQEFLKEFDTSCNREFNSEKNILSRDVFDRRFNSLRVVVIK</sequence>
<dbReference type="InParanoid" id="A2EUS7"/>
<gene>
    <name evidence="1" type="ORF">TVAG_342070</name>
</gene>
<keyword evidence="2" id="KW-1185">Reference proteome</keyword>
<reference evidence="1" key="2">
    <citation type="journal article" date="2007" name="Science">
        <title>Draft genome sequence of the sexually transmitted pathogen Trichomonas vaginalis.</title>
        <authorList>
            <person name="Carlton J.M."/>
            <person name="Hirt R.P."/>
            <person name="Silva J.C."/>
            <person name="Delcher A.L."/>
            <person name="Schatz M."/>
            <person name="Zhao Q."/>
            <person name="Wortman J.R."/>
            <person name="Bidwell S.L."/>
            <person name="Alsmark U.C.M."/>
            <person name="Besteiro S."/>
            <person name="Sicheritz-Ponten T."/>
            <person name="Noel C.J."/>
            <person name="Dacks J.B."/>
            <person name="Foster P.G."/>
            <person name="Simillion C."/>
            <person name="Van de Peer Y."/>
            <person name="Miranda-Saavedra D."/>
            <person name="Barton G.J."/>
            <person name="Westrop G.D."/>
            <person name="Mueller S."/>
            <person name="Dessi D."/>
            <person name="Fiori P.L."/>
            <person name="Ren Q."/>
            <person name="Paulsen I."/>
            <person name="Zhang H."/>
            <person name="Bastida-Corcuera F.D."/>
            <person name="Simoes-Barbosa A."/>
            <person name="Brown M.T."/>
            <person name="Hayes R.D."/>
            <person name="Mukherjee M."/>
            <person name="Okumura C.Y."/>
            <person name="Schneider R."/>
            <person name="Smith A.J."/>
            <person name="Vanacova S."/>
            <person name="Villalvazo M."/>
            <person name="Haas B.J."/>
            <person name="Pertea M."/>
            <person name="Feldblyum T.V."/>
            <person name="Utterback T.R."/>
            <person name="Shu C.L."/>
            <person name="Osoegawa K."/>
            <person name="de Jong P.J."/>
            <person name="Hrdy I."/>
            <person name="Horvathova L."/>
            <person name="Zubacova Z."/>
            <person name="Dolezal P."/>
            <person name="Malik S.B."/>
            <person name="Logsdon J.M. Jr."/>
            <person name="Henze K."/>
            <person name="Gupta A."/>
            <person name="Wang C.C."/>
            <person name="Dunne R.L."/>
            <person name="Upcroft J.A."/>
            <person name="Upcroft P."/>
            <person name="White O."/>
            <person name="Salzberg S.L."/>
            <person name="Tang P."/>
            <person name="Chiu C.-H."/>
            <person name="Lee Y.-S."/>
            <person name="Embley T.M."/>
            <person name="Coombs G.H."/>
            <person name="Mottram J.C."/>
            <person name="Tachezy J."/>
            <person name="Fraser-Liggett C.M."/>
            <person name="Johnson P.J."/>
        </authorList>
    </citation>
    <scope>NUCLEOTIDE SEQUENCE [LARGE SCALE GENOMIC DNA]</scope>
    <source>
        <strain evidence="1">G3</strain>
    </source>
</reference>
<dbReference type="RefSeq" id="XP_001315828.1">
    <property type="nucleotide sequence ID" value="XM_001315793.1"/>
</dbReference>
<dbReference type="EMBL" id="DS113500">
    <property type="protein sequence ID" value="EAY03605.1"/>
    <property type="molecule type" value="Genomic_DNA"/>
</dbReference>
<dbReference type="VEuPathDB" id="TrichDB:TVAGG3_0649850"/>
<protein>
    <submittedName>
        <fullName evidence="1">Uncharacterized protein</fullName>
    </submittedName>
</protein>
<dbReference type="SMR" id="A2EUS7"/>
<dbReference type="VEuPathDB" id="TrichDB:TVAG_342070"/>
<dbReference type="KEGG" id="tva:4761451"/>
<proteinExistence type="predicted"/>
<evidence type="ECO:0000313" key="1">
    <source>
        <dbReference type="EMBL" id="EAY03605.1"/>
    </source>
</evidence>
<accession>A2EUS7</accession>
<organism evidence="1 2">
    <name type="scientific">Trichomonas vaginalis (strain ATCC PRA-98 / G3)</name>
    <dbReference type="NCBI Taxonomy" id="412133"/>
    <lineage>
        <taxon>Eukaryota</taxon>
        <taxon>Metamonada</taxon>
        <taxon>Parabasalia</taxon>
        <taxon>Trichomonadida</taxon>
        <taxon>Trichomonadidae</taxon>
        <taxon>Trichomonas</taxon>
    </lineage>
</organism>
<dbReference type="Proteomes" id="UP000001542">
    <property type="component" value="Unassembled WGS sequence"/>
</dbReference>
<evidence type="ECO:0000313" key="2">
    <source>
        <dbReference type="Proteomes" id="UP000001542"/>
    </source>
</evidence>
<name>A2EUS7_TRIV3</name>
<dbReference type="AlphaFoldDB" id="A2EUS7"/>